<evidence type="ECO:0000313" key="3">
    <source>
        <dbReference type="EMBL" id="ANU12326.1"/>
    </source>
</evidence>
<geneLocation type="plasmid" evidence="4">
    <name>unnamed1</name>
</geneLocation>
<keyword evidence="1" id="KW-0472">Membrane</keyword>
<evidence type="ECO:0000313" key="2">
    <source>
        <dbReference type="EMBL" id="ANU12306.1"/>
    </source>
</evidence>
<accession>A0ABM6DAB3</accession>
<dbReference type="Proteomes" id="UP000092661">
    <property type="component" value="Plasmid pPA05-1"/>
</dbReference>
<dbReference type="RefSeq" id="WP_065537424.1">
    <property type="nucleotide sequence ID" value="NZ_CP016535.2"/>
</dbReference>
<reference evidence="4" key="1">
    <citation type="submission" date="2016-07" db="EMBL/GenBank/DDBJ databases">
        <authorList>
            <person name="See-Too W.S."/>
        </authorList>
    </citation>
    <scope>NUCLEOTIDE SEQUENCE [LARGE SCALE GENOMIC DNA]</scope>
    <source>
        <strain evidence="4">DSM 14505</strain>
        <plasmid evidence="4">unnamed1</plasmid>
    </source>
</reference>
<keyword evidence="3" id="KW-0614">Plasmid</keyword>
<sequence length="101" mass="11466">MDVFEPLYIFGFLLILGLIYVPVLLYTLFKFKLNIIGLFFTILSIGSYLLLGTYMVGAGYYSDEQATAMLFGYGFLELTLLSYPYIFVVLAVLLGKKGERF</sequence>
<dbReference type="EMBL" id="CP016535">
    <property type="protein sequence ID" value="ANU12326.1"/>
    <property type="molecule type" value="Genomic_DNA"/>
</dbReference>
<feature type="transmembrane region" description="Helical" evidence="1">
    <location>
        <begin position="73"/>
        <end position="95"/>
    </location>
</feature>
<name>A0ABM6DAB3_9BACL</name>
<geneLocation type="plasmid" evidence="3">
    <name>pPA05-1</name>
</geneLocation>
<dbReference type="EMBL" id="CP016535">
    <property type="protein sequence ID" value="ANU12306.1"/>
    <property type="molecule type" value="Genomic_DNA"/>
</dbReference>
<keyword evidence="1" id="KW-1133">Transmembrane helix</keyword>
<reference evidence="3" key="2">
    <citation type="submission" date="2016-10" db="EMBL/GenBank/DDBJ databases">
        <authorList>
            <person name="See-Too W.S."/>
        </authorList>
    </citation>
    <scope>NUCLEOTIDE SEQUENCE</scope>
    <source>
        <strain evidence="3 4">DSM 14505</strain>
        <plasmid evidence="3">pPA05-1</plasmid>
        <plasmid evidence="4">unnamed1</plasmid>
    </source>
</reference>
<feature type="transmembrane region" description="Helical" evidence="1">
    <location>
        <begin position="36"/>
        <end position="61"/>
    </location>
</feature>
<gene>
    <name evidence="2" type="ORF">BBH88_18555</name>
    <name evidence="3" type="ORF">BBH88_18670</name>
</gene>
<evidence type="ECO:0000313" key="4">
    <source>
        <dbReference type="Proteomes" id="UP000092661"/>
    </source>
</evidence>
<keyword evidence="4" id="KW-1185">Reference proteome</keyword>
<protein>
    <submittedName>
        <fullName evidence="3">Uncharacterized protein</fullName>
    </submittedName>
</protein>
<organism evidence="3 4">
    <name type="scientific">Planococcus antarcticus DSM 14505</name>
    <dbReference type="NCBI Taxonomy" id="1185653"/>
    <lineage>
        <taxon>Bacteria</taxon>
        <taxon>Bacillati</taxon>
        <taxon>Bacillota</taxon>
        <taxon>Bacilli</taxon>
        <taxon>Bacillales</taxon>
        <taxon>Caryophanaceae</taxon>
        <taxon>Planococcus</taxon>
    </lineage>
</organism>
<proteinExistence type="predicted"/>
<keyword evidence="1" id="KW-0812">Transmembrane</keyword>
<feature type="transmembrane region" description="Helical" evidence="1">
    <location>
        <begin position="6"/>
        <end position="29"/>
    </location>
</feature>
<evidence type="ECO:0000256" key="1">
    <source>
        <dbReference type="SAM" id="Phobius"/>
    </source>
</evidence>